<keyword evidence="4" id="KW-0645">Protease</keyword>
<dbReference type="InterPro" id="IPR003675">
    <property type="entry name" value="Rce1/LyrA-like_dom"/>
</dbReference>
<feature type="transmembrane region" description="Helical" evidence="2">
    <location>
        <begin position="244"/>
        <end position="261"/>
    </location>
</feature>
<dbReference type="Pfam" id="PF02517">
    <property type="entry name" value="Rce1-like"/>
    <property type="match status" value="1"/>
</dbReference>
<accession>A0ABR9JB25</accession>
<feature type="domain" description="CAAX prenyl protease 2/Lysostaphin resistance protein A-like" evidence="3">
    <location>
        <begin position="183"/>
        <end position="276"/>
    </location>
</feature>
<feature type="region of interest" description="Disordered" evidence="1">
    <location>
        <begin position="1"/>
        <end position="44"/>
    </location>
</feature>
<feature type="transmembrane region" description="Helical" evidence="2">
    <location>
        <begin position="268"/>
        <end position="289"/>
    </location>
</feature>
<dbReference type="RefSeq" id="WP_318782063.1">
    <property type="nucleotide sequence ID" value="NZ_BAAALJ010000018.1"/>
</dbReference>
<keyword evidence="4" id="KW-0378">Hydrolase</keyword>
<keyword evidence="2" id="KW-0472">Membrane</keyword>
<evidence type="ECO:0000259" key="3">
    <source>
        <dbReference type="Pfam" id="PF02517"/>
    </source>
</evidence>
<keyword evidence="2" id="KW-1133">Transmembrane helix</keyword>
<feature type="transmembrane region" description="Helical" evidence="2">
    <location>
        <begin position="144"/>
        <end position="164"/>
    </location>
</feature>
<feature type="compositionally biased region" description="Pro residues" evidence="1">
    <location>
        <begin position="26"/>
        <end position="44"/>
    </location>
</feature>
<name>A0ABR9JB25_9MICC</name>
<protein>
    <submittedName>
        <fullName evidence="4">Membrane protease YdiL (CAAX protease family)</fullName>
    </submittedName>
</protein>
<proteinExistence type="predicted"/>
<feature type="compositionally biased region" description="Polar residues" evidence="1">
    <location>
        <begin position="1"/>
        <end position="12"/>
    </location>
</feature>
<gene>
    <name evidence="4" type="ORF">H4W27_000253</name>
</gene>
<evidence type="ECO:0000313" key="4">
    <source>
        <dbReference type="EMBL" id="MBE1523135.1"/>
    </source>
</evidence>
<evidence type="ECO:0000256" key="1">
    <source>
        <dbReference type="SAM" id="MobiDB-lite"/>
    </source>
</evidence>
<keyword evidence="5" id="KW-1185">Reference proteome</keyword>
<keyword evidence="2" id="KW-0812">Transmembrane</keyword>
<organism evidence="4 5">
    <name type="scientific">Nesterenkonia lutea</name>
    <dbReference type="NCBI Taxonomy" id="272919"/>
    <lineage>
        <taxon>Bacteria</taxon>
        <taxon>Bacillati</taxon>
        <taxon>Actinomycetota</taxon>
        <taxon>Actinomycetes</taxon>
        <taxon>Micrococcales</taxon>
        <taxon>Micrococcaceae</taxon>
        <taxon>Nesterenkonia</taxon>
    </lineage>
</organism>
<sequence>MKRTTPQTSAQDAVTPPGSAQDAVTPPDPAQPDQPRARPAPGPGLPRRFYGWELATVLGLSLGRAAIYSVLQLAERLTLAPLAEQSATVQSSRSRAEFFDFSYQVLDSVFALVPVVLVFYLFFLHGVNPFRRFGFDLRAPGRDVMFGGGLFVLIGLGTLVIYGAGRAAGITAELIPADVGDQWWTVPVLVLTALRHSLLEEVIMVAYLFDRVRRIWPRAGIWMIIGGSALLRGAYHLYQGFGPGIGNLLMGLIFGWIYHRYGRVMPLVIAHLLLDVVAFLAFPLVVQLIPGL</sequence>
<dbReference type="GO" id="GO:0006508">
    <property type="term" value="P:proteolysis"/>
    <property type="evidence" value="ECO:0007669"/>
    <property type="project" value="UniProtKB-KW"/>
</dbReference>
<evidence type="ECO:0000313" key="5">
    <source>
        <dbReference type="Proteomes" id="UP000643525"/>
    </source>
</evidence>
<dbReference type="Proteomes" id="UP000643525">
    <property type="component" value="Unassembled WGS sequence"/>
</dbReference>
<comment type="caution">
    <text evidence="4">The sequence shown here is derived from an EMBL/GenBank/DDBJ whole genome shotgun (WGS) entry which is preliminary data.</text>
</comment>
<feature type="transmembrane region" description="Helical" evidence="2">
    <location>
        <begin position="101"/>
        <end position="123"/>
    </location>
</feature>
<reference evidence="4 5" key="1">
    <citation type="submission" date="2020-10" db="EMBL/GenBank/DDBJ databases">
        <title>Sequencing the genomes of 1000 actinobacteria strains.</title>
        <authorList>
            <person name="Klenk H.-P."/>
        </authorList>
    </citation>
    <scope>NUCLEOTIDE SEQUENCE [LARGE SCALE GENOMIC DNA]</scope>
    <source>
        <strain evidence="4 5">DSM 15666</strain>
    </source>
</reference>
<evidence type="ECO:0000256" key="2">
    <source>
        <dbReference type="SAM" id="Phobius"/>
    </source>
</evidence>
<dbReference type="EMBL" id="JADBED010000001">
    <property type="protein sequence ID" value="MBE1523135.1"/>
    <property type="molecule type" value="Genomic_DNA"/>
</dbReference>
<dbReference type="GO" id="GO:0008233">
    <property type="term" value="F:peptidase activity"/>
    <property type="evidence" value="ECO:0007669"/>
    <property type="project" value="UniProtKB-KW"/>
</dbReference>